<evidence type="ECO:0000313" key="1">
    <source>
        <dbReference type="EMBL" id="CAA6674878.1"/>
    </source>
</evidence>
<evidence type="ECO:0008006" key="3">
    <source>
        <dbReference type="Google" id="ProtNLM"/>
    </source>
</evidence>
<reference evidence="2" key="1">
    <citation type="journal article" date="2020" name="Sci. Rep.">
        <title>Chromosome-scale genome assembly for the duckweed Spirodela intermedia, integrating cytogenetic maps, PacBio and Oxford Nanopore libraries.</title>
        <authorList>
            <person name="Hoang P.T.N."/>
            <person name="Fiebig A."/>
            <person name="Novak P."/>
            <person name="Macas J."/>
            <person name="Cao H.X."/>
            <person name="Stepanenko A."/>
            <person name="Chen G."/>
            <person name="Borisjuk N."/>
            <person name="Scholz U."/>
            <person name="Schubert I."/>
        </authorList>
    </citation>
    <scope>NUCLEOTIDE SEQUENCE [LARGE SCALE GENOMIC DNA]</scope>
</reference>
<name>A0ABN7EAM4_SPIIN</name>
<protein>
    <recommendedName>
        <fullName evidence="3">NADH dehydrogenase subunit 5</fullName>
    </recommendedName>
</protein>
<proteinExistence type="predicted"/>
<sequence length="44" mass="4924">MNDDFSLDSILSLSSILFFFLASSLSSITNKVLKERDKSLLLTL</sequence>
<dbReference type="EMBL" id="CACRZD030000168">
    <property type="protein sequence ID" value="CAA6674878.1"/>
    <property type="molecule type" value="Genomic_DNA"/>
</dbReference>
<accession>A0ABN7EAM4</accession>
<gene>
    <name evidence="1" type="ORF">SI7747_UN021236</name>
</gene>
<evidence type="ECO:0000313" key="2">
    <source>
        <dbReference type="Proteomes" id="UP001189122"/>
    </source>
</evidence>
<dbReference type="Proteomes" id="UP001189122">
    <property type="component" value="Unassembled WGS sequence"/>
</dbReference>
<organism evidence="1 2">
    <name type="scientific">Spirodela intermedia</name>
    <name type="common">Intermediate duckweed</name>
    <dbReference type="NCBI Taxonomy" id="51605"/>
    <lineage>
        <taxon>Eukaryota</taxon>
        <taxon>Viridiplantae</taxon>
        <taxon>Streptophyta</taxon>
        <taxon>Embryophyta</taxon>
        <taxon>Tracheophyta</taxon>
        <taxon>Spermatophyta</taxon>
        <taxon>Magnoliopsida</taxon>
        <taxon>Liliopsida</taxon>
        <taxon>Araceae</taxon>
        <taxon>Lemnoideae</taxon>
        <taxon>Spirodela</taxon>
    </lineage>
</organism>
<comment type="caution">
    <text evidence="1">The sequence shown here is derived from an EMBL/GenBank/DDBJ whole genome shotgun (WGS) entry which is preliminary data.</text>
</comment>
<keyword evidence="2" id="KW-1185">Reference proteome</keyword>